<gene>
    <name evidence="1" type="ORF">L2E82_16065</name>
</gene>
<sequence>MKLKQELGTIVGMGDFQAIKETPAGDRRGAPKPLAGCAQAHSNLDHRLVMVWDKMVVVHVKARNNRELNAASIQVTMIQPVGLQNRM</sequence>
<protein>
    <submittedName>
        <fullName evidence="1">Uncharacterized protein</fullName>
    </submittedName>
</protein>
<accession>A0ACB9F5T3</accession>
<evidence type="ECO:0000313" key="1">
    <source>
        <dbReference type="EMBL" id="KAI3766017.1"/>
    </source>
</evidence>
<reference evidence="1 2" key="2">
    <citation type="journal article" date="2022" name="Mol. Ecol. Resour.">
        <title>The genomes of chicory, endive, great burdock and yacon provide insights into Asteraceae paleo-polyploidization history and plant inulin production.</title>
        <authorList>
            <person name="Fan W."/>
            <person name="Wang S."/>
            <person name="Wang H."/>
            <person name="Wang A."/>
            <person name="Jiang F."/>
            <person name="Liu H."/>
            <person name="Zhao H."/>
            <person name="Xu D."/>
            <person name="Zhang Y."/>
        </authorList>
    </citation>
    <scope>NUCLEOTIDE SEQUENCE [LARGE SCALE GENOMIC DNA]</scope>
    <source>
        <strain evidence="2">cv. Punajuju</strain>
        <tissue evidence="1">Leaves</tissue>
    </source>
</reference>
<proteinExistence type="predicted"/>
<dbReference type="EMBL" id="CM042011">
    <property type="protein sequence ID" value="KAI3766017.1"/>
    <property type="molecule type" value="Genomic_DNA"/>
</dbReference>
<organism evidence="1 2">
    <name type="scientific">Cichorium intybus</name>
    <name type="common">Chicory</name>
    <dbReference type="NCBI Taxonomy" id="13427"/>
    <lineage>
        <taxon>Eukaryota</taxon>
        <taxon>Viridiplantae</taxon>
        <taxon>Streptophyta</taxon>
        <taxon>Embryophyta</taxon>
        <taxon>Tracheophyta</taxon>
        <taxon>Spermatophyta</taxon>
        <taxon>Magnoliopsida</taxon>
        <taxon>eudicotyledons</taxon>
        <taxon>Gunneridae</taxon>
        <taxon>Pentapetalae</taxon>
        <taxon>asterids</taxon>
        <taxon>campanulids</taxon>
        <taxon>Asterales</taxon>
        <taxon>Asteraceae</taxon>
        <taxon>Cichorioideae</taxon>
        <taxon>Cichorieae</taxon>
        <taxon>Cichoriinae</taxon>
        <taxon>Cichorium</taxon>
    </lineage>
</organism>
<comment type="caution">
    <text evidence="1">The sequence shown here is derived from an EMBL/GenBank/DDBJ whole genome shotgun (WGS) entry which is preliminary data.</text>
</comment>
<dbReference type="Proteomes" id="UP001055811">
    <property type="component" value="Linkage Group LG03"/>
</dbReference>
<keyword evidence="2" id="KW-1185">Reference proteome</keyword>
<evidence type="ECO:0000313" key="2">
    <source>
        <dbReference type="Proteomes" id="UP001055811"/>
    </source>
</evidence>
<reference evidence="2" key="1">
    <citation type="journal article" date="2022" name="Mol. Ecol. Resour.">
        <title>The genomes of chicory, endive, great burdock and yacon provide insights into Asteraceae palaeo-polyploidization history and plant inulin production.</title>
        <authorList>
            <person name="Fan W."/>
            <person name="Wang S."/>
            <person name="Wang H."/>
            <person name="Wang A."/>
            <person name="Jiang F."/>
            <person name="Liu H."/>
            <person name="Zhao H."/>
            <person name="Xu D."/>
            <person name="Zhang Y."/>
        </authorList>
    </citation>
    <scope>NUCLEOTIDE SEQUENCE [LARGE SCALE GENOMIC DNA]</scope>
    <source>
        <strain evidence="2">cv. Punajuju</strain>
    </source>
</reference>
<name>A0ACB9F5T3_CICIN</name>